<dbReference type="Pfam" id="PF13041">
    <property type="entry name" value="PPR_2"/>
    <property type="match status" value="4"/>
</dbReference>
<dbReference type="InterPro" id="IPR002885">
    <property type="entry name" value="PPR_rpt"/>
</dbReference>
<feature type="repeat" description="PPR" evidence="3">
    <location>
        <begin position="382"/>
        <end position="416"/>
    </location>
</feature>
<evidence type="ECO:0000313" key="5">
    <source>
        <dbReference type="EMBL" id="KAI7725143.1"/>
    </source>
</evidence>
<feature type="repeat" description="PPR" evidence="3">
    <location>
        <begin position="252"/>
        <end position="286"/>
    </location>
</feature>
<dbReference type="Proteomes" id="UP001206925">
    <property type="component" value="Unassembled WGS sequence"/>
</dbReference>
<keyword evidence="6" id="KW-1185">Reference proteome</keyword>
<dbReference type="InterPro" id="IPR051240">
    <property type="entry name" value="Mito_RNA-Proc/Resp"/>
</dbReference>
<dbReference type="PANTHER" id="PTHR47933">
    <property type="entry name" value="PENTATRICOPEPTIDE REPEAT-CONTAINING PROTEIN 1, MITOCHONDRIAL"/>
    <property type="match status" value="1"/>
</dbReference>
<feature type="repeat" description="PPR" evidence="3">
    <location>
        <begin position="417"/>
        <end position="451"/>
    </location>
</feature>
<accession>A0AAD5G2C2</accession>
<comment type="caution">
    <text evidence="5">The sequence shown here is derived from an EMBL/GenBank/DDBJ whole genome shotgun (WGS) entry which is preliminary data.</text>
</comment>
<keyword evidence="2" id="KW-0677">Repeat</keyword>
<organism evidence="5 6">
    <name type="scientific">Ambrosia artemisiifolia</name>
    <name type="common">Common ragweed</name>
    <dbReference type="NCBI Taxonomy" id="4212"/>
    <lineage>
        <taxon>Eukaryota</taxon>
        <taxon>Viridiplantae</taxon>
        <taxon>Streptophyta</taxon>
        <taxon>Embryophyta</taxon>
        <taxon>Tracheophyta</taxon>
        <taxon>Spermatophyta</taxon>
        <taxon>Magnoliopsida</taxon>
        <taxon>eudicotyledons</taxon>
        <taxon>Gunneridae</taxon>
        <taxon>Pentapetalae</taxon>
        <taxon>asterids</taxon>
        <taxon>campanulids</taxon>
        <taxon>Asterales</taxon>
        <taxon>Asteraceae</taxon>
        <taxon>Asteroideae</taxon>
        <taxon>Heliantheae alliance</taxon>
        <taxon>Heliantheae</taxon>
        <taxon>Ambrosia</taxon>
    </lineage>
</organism>
<dbReference type="PANTHER" id="PTHR47933:SF45">
    <property type="entry name" value="PENTACOTRIPEPTIDE-REPEAT REGION OF PRORP DOMAIN-CONTAINING PROTEIN"/>
    <property type="match status" value="1"/>
</dbReference>
<dbReference type="GO" id="GO:0003729">
    <property type="term" value="F:mRNA binding"/>
    <property type="evidence" value="ECO:0007669"/>
    <property type="project" value="TreeGrafter"/>
</dbReference>
<sequence length="642" mass="72501">MPWPPLKPPKQKYSSGFTPISLFLSLSLSLSHTHTHIMKLLNIPNRRTLTHQPIITTTQPQHTLFSSLPFQETKHPVTTPTNPPQITPQTLQNHIFSSQWHFVEQVADTLTPTTISTTLYNCRTYPTQVLNFTQYFTPTNTNLESFCLSITIISNLPSHKPCLNYNDLFDGLVNARKRLGVTNTMVDEVVKCFYSMKQKKLLPRIETCNEGKLKKAKEFVGNMEAVGLMPDVDVDGARRVFERMKGKGIRPDEYSYGALVSGLCKVGRFKEASELLCKMEEVGLVPTAVTYNTLIDGYCNKGNLEMAFRYKDEMVKKGICPSVSTYNSLIHALVFEGKESEGEDMIEEMEKEGLVPDAITLGNARKAFSFHDEMISKGIQPTHVTYTSLINVLNKRNRMTEADNLFAKIIERGVVPDVVMFNALIDGHCANKNIKRALLLLKEMDRLKIFPDEVTYNTLMQGYCREGDVEEAIKVFDEMKKRGIKPDFISFNTLISGYSRRGDMKEALMVRDAMLSSGFNPTLLTYNALIQGLCKNKEGHVAHELYKEMVSKGISPDDSTLYSLIDGIQNVDEIMESLNTEFKIEDDVTSVLSMVTATHNIDLQELDALSNHYALLFNPRKAKLSTEERFAYDVKLKGAQTI</sequence>
<dbReference type="Gene3D" id="1.25.40.10">
    <property type="entry name" value="Tetratricopeptide repeat domain"/>
    <property type="match status" value="3"/>
</dbReference>
<dbReference type="InterPro" id="IPR011990">
    <property type="entry name" value="TPR-like_helical_dom_sf"/>
</dbReference>
<dbReference type="Pfam" id="PF25074">
    <property type="entry name" value="DUF7798"/>
    <property type="match status" value="1"/>
</dbReference>
<dbReference type="EMBL" id="JAMZMK010012041">
    <property type="protein sequence ID" value="KAI7725143.1"/>
    <property type="molecule type" value="Genomic_DNA"/>
</dbReference>
<reference evidence="5" key="1">
    <citation type="submission" date="2022-06" db="EMBL/GenBank/DDBJ databases">
        <title>Uncovering the hologenomic basis of an extraordinary plant invasion.</title>
        <authorList>
            <person name="Bieker V.C."/>
            <person name="Martin M.D."/>
            <person name="Gilbert T."/>
            <person name="Hodgins K."/>
            <person name="Battlay P."/>
            <person name="Petersen B."/>
            <person name="Wilson J."/>
        </authorList>
    </citation>
    <scope>NUCLEOTIDE SEQUENCE</scope>
    <source>
        <strain evidence="5">AA19_3_7</strain>
        <tissue evidence="5">Leaf</tissue>
    </source>
</reference>
<evidence type="ECO:0000259" key="4">
    <source>
        <dbReference type="Pfam" id="PF25074"/>
    </source>
</evidence>
<feature type="repeat" description="PPR" evidence="3">
    <location>
        <begin position="287"/>
        <end position="321"/>
    </location>
</feature>
<protein>
    <recommendedName>
        <fullName evidence="4">DUF7798 domain-containing protein</fullName>
    </recommendedName>
</protein>
<feature type="repeat" description="PPR" evidence="3">
    <location>
        <begin position="487"/>
        <end position="521"/>
    </location>
</feature>
<gene>
    <name evidence="5" type="ORF">M8C21_021799</name>
</gene>
<feature type="domain" description="DUF7798" evidence="4">
    <location>
        <begin position="602"/>
        <end position="642"/>
    </location>
</feature>
<evidence type="ECO:0000256" key="3">
    <source>
        <dbReference type="PROSITE-ProRule" id="PRU00708"/>
    </source>
</evidence>
<dbReference type="AlphaFoldDB" id="A0AAD5G2C2"/>
<proteinExistence type="inferred from homology"/>
<dbReference type="InterPro" id="IPR056700">
    <property type="entry name" value="DUF7798"/>
</dbReference>
<evidence type="ECO:0000313" key="6">
    <source>
        <dbReference type="Proteomes" id="UP001206925"/>
    </source>
</evidence>
<evidence type="ECO:0000256" key="2">
    <source>
        <dbReference type="ARBA" id="ARBA00022737"/>
    </source>
</evidence>
<feature type="repeat" description="PPR" evidence="3">
    <location>
        <begin position="322"/>
        <end position="356"/>
    </location>
</feature>
<feature type="repeat" description="PPR" evidence="3">
    <location>
        <begin position="452"/>
        <end position="486"/>
    </location>
</feature>
<dbReference type="Pfam" id="PF12854">
    <property type="entry name" value="PPR_1"/>
    <property type="match status" value="2"/>
</dbReference>
<comment type="similarity">
    <text evidence="1">Belongs to the PPR family. P subfamily.</text>
</comment>
<feature type="repeat" description="PPR" evidence="3">
    <location>
        <begin position="522"/>
        <end position="556"/>
    </location>
</feature>
<dbReference type="NCBIfam" id="TIGR00756">
    <property type="entry name" value="PPR"/>
    <property type="match status" value="8"/>
</dbReference>
<evidence type="ECO:0000256" key="1">
    <source>
        <dbReference type="ARBA" id="ARBA00007626"/>
    </source>
</evidence>
<name>A0AAD5G2C2_AMBAR</name>
<dbReference type="SUPFAM" id="SSF81901">
    <property type="entry name" value="HCP-like"/>
    <property type="match status" value="1"/>
</dbReference>
<dbReference type="PROSITE" id="PS51375">
    <property type="entry name" value="PPR"/>
    <property type="match status" value="8"/>
</dbReference>